<proteinExistence type="predicted"/>
<evidence type="ECO:0000313" key="2">
    <source>
        <dbReference type="Proteomes" id="UP000319865"/>
    </source>
</evidence>
<evidence type="ECO:0000313" key="1">
    <source>
        <dbReference type="EMBL" id="TQN42487.1"/>
    </source>
</evidence>
<organism evidence="1 2">
    <name type="scientific">Blastococcus colisei</name>
    <dbReference type="NCBI Taxonomy" id="1564162"/>
    <lineage>
        <taxon>Bacteria</taxon>
        <taxon>Bacillati</taxon>
        <taxon>Actinomycetota</taxon>
        <taxon>Actinomycetes</taxon>
        <taxon>Geodermatophilales</taxon>
        <taxon>Geodermatophilaceae</taxon>
        <taxon>Blastococcus</taxon>
    </lineage>
</organism>
<dbReference type="Proteomes" id="UP000319865">
    <property type="component" value="Unassembled WGS sequence"/>
</dbReference>
<keyword evidence="2" id="KW-1185">Reference proteome</keyword>
<gene>
    <name evidence="1" type="ORF">FHU33_1889</name>
</gene>
<evidence type="ECO:0008006" key="3">
    <source>
        <dbReference type="Google" id="ProtNLM"/>
    </source>
</evidence>
<protein>
    <recommendedName>
        <fullName evidence="3">TIR domain-containing protein</fullName>
    </recommendedName>
</protein>
<dbReference type="AlphaFoldDB" id="A0A543PEK6"/>
<dbReference type="EMBL" id="VFQE01000001">
    <property type="protein sequence ID" value="TQN42487.1"/>
    <property type="molecule type" value="Genomic_DNA"/>
</dbReference>
<sequence>MGIPVFLSRAQPHTMSQKHFLKALRKHLRARGLEPRTVGDTDFGLNGLDAVRGLLRQCNGLISVAFRRTVVRDGVDRPDADEALGDAVREIVLTDTWLTTPWCHMEAAMAYQIGLPVLLVVEKGVRQDGAIENGVLGQYPPQFDLEADDRDLDAVFARNLEKWRQLAGTWEGQVREVVHTRARPSALYGIAHR</sequence>
<reference evidence="1 2" key="1">
    <citation type="submission" date="2019-06" db="EMBL/GenBank/DDBJ databases">
        <title>Sequencing the genomes of 1000 actinobacteria strains.</title>
        <authorList>
            <person name="Klenk H.-P."/>
        </authorList>
    </citation>
    <scope>NUCLEOTIDE SEQUENCE [LARGE SCALE GENOMIC DNA]</scope>
    <source>
        <strain evidence="1 2">DSM 46837</strain>
    </source>
</reference>
<accession>A0A543PEK6</accession>
<name>A0A543PEK6_9ACTN</name>
<comment type="caution">
    <text evidence="1">The sequence shown here is derived from an EMBL/GenBank/DDBJ whole genome shotgun (WGS) entry which is preliminary data.</text>
</comment>